<proteinExistence type="predicted"/>
<dbReference type="Proteomes" id="UP000001261">
    <property type="component" value="Unassembled WGS sequence"/>
</dbReference>
<protein>
    <submittedName>
        <fullName evidence="1">Uncharacterized protein</fullName>
    </submittedName>
</protein>
<sequence>MNRDFENVQDRAALHTPYSVHVQYIDCTFSGQIIRNVKTRREKNIRLYILLNHIHVPRPRLWGRARLAVPSPNIIISQRSTKATLASRPPVRLHIFRTEHEGQEVGAVPAEAALPGLNEWVLPAQAPHDAPLQHGCAEYCSLEISHPSRHTSWHSRLMNKGRADRHNCDRQTQGVRRAGKQKVKVSIEDIQKASDLRWLREWGVDVYPQLPQWHSGLRRPLNAGQAGYQYH</sequence>
<dbReference type="VEuPathDB" id="FungiDB:CIMG_10641"/>
<dbReference type="RefSeq" id="XP_012214269.1">
    <property type="nucleotide sequence ID" value="XM_012358846.1"/>
</dbReference>
<evidence type="ECO:0000313" key="1">
    <source>
        <dbReference type="EMBL" id="KJF60245.1"/>
    </source>
</evidence>
<accession>A0A0D8JSC8</accession>
<reference evidence="2" key="2">
    <citation type="journal article" date="2010" name="Genome Res.">
        <title>Population genomic sequencing of Coccidioides fungi reveals recent hybridization and transposon control.</title>
        <authorList>
            <person name="Neafsey D.E."/>
            <person name="Barker B.M."/>
            <person name="Sharpton T.J."/>
            <person name="Stajich J.E."/>
            <person name="Park D.J."/>
            <person name="Whiston E."/>
            <person name="Hung C.-Y."/>
            <person name="McMahan C."/>
            <person name="White J."/>
            <person name="Sykes S."/>
            <person name="Heiman D."/>
            <person name="Young S."/>
            <person name="Zeng Q."/>
            <person name="Abouelleil A."/>
            <person name="Aftuck L."/>
            <person name="Bessette D."/>
            <person name="Brown A."/>
            <person name="FitzGerald M."/>
            <person name="Lui A."/>
            <person name="Macdonald J.P."/>
            <person name="Priest M."/>
            <person name="Orbach M.J."/>
            <person name="Galgiani J.N."/>
            <person name="Kirkland T.N."/>
            <person name="Cole G.T."/>
            <person name="Birren B.W."/>
            <person name="Henn M.R."/>
            <person name="Taylor J.W."/>
            <person name="Rounsley S.D."/>
        </authorList>
    </citation>
    <scope>GENOME REANNOTATION</scope>
    <source>
        <strain evidence="2">RS</strain>
    </source>
</reference>
<dbReference type="EMBL" id="GG704911">
    <property type="protein sequence ID" value="KJF60245.1"/>
    <property type="molecule type" value="Genomic_DNA"/>
</dbReference>
<reference evidence="2" key="1">
    <citation type="journal article" date="2009" name="Genome Res.">
        <title>Comparative genomic analyses of the human fungal pathogens Coccidioides and their relatives.</title>
        <authorList>
            <person name="Sharpton T.J."/>
            <person name="Stajich J.E."/>
            <person name="Rounsley S.D."/>
            <person name="Gardner M.J."/>
            <person name="Wortman J.R."/>
            <person name="Jordar V.S."/>
            <person name="Maiti R."/>
            <person name="Kodira C.D."/>
            <person name="Neafsey D.E."/>
            <person name="Zeng Q."/>
            <person name="Hung C.-Y."/>
            <person name="McMahan C."/>
            <person name="Muszewska A."/>
            <person name="Grynberg M."/>
            <person name="Mandel M.A."/>
            <person name="Kellner E.M."/>
            <person name="Barker B.M."/>
            <person name="Galgiani J.N."/>
            <person name="Orbach M.J."/>
            <person name="Kirkland T.N."/>
            <person name="Cole G.T."/>
            <person name="Henn M.R."/>
            <person name="Birren B.W."/>
            <person name="Taylor J.W."/>
        </authorList>
    </citation>
    <scope>NUCLEOTIDE SEQUENCE [LARGE SCALE GENOMIC DNA]</scope>
    <source>
        <strain evidence="2">RS</strain>
    </source>
</reference>
<dbReference type="AlphaFoldDB" id="A0A0D8JSC8"/>
<dbReference type="GeneID" id="24163371"/>
<organism evidence="1 2">
    <name type="scientific">Coccidioides immitis (strain RS)</name>
    <name type="common">Valley fever fungus</name>
    <dbReference type="NCBI Taxonomy" id="246410"/>
    <lineage>
        <taxon>Eukaryota</taxon>
        <taxon>Fungi</taxon>
        <taxon>Dikarya</taxon>
        <taxon>Ascomycota</taxon>
        <taxon>Pezizomycotina</taxon>
        <taxon>Eurotiomycetes</taxon>
        <taxon>Eurotiomycetidae</taxon>
        <taxon>Onygenales</taxon>
        <taxon>Onygenaceae</taxon>
        <taxon>Coccidioides</taxon>
    </lineage>
</organism>
<dbReference type="KEGG" id="cim:CIMG_10641"/>
<dbReference type="InParanoid" id="A0A0D8JSC8"/>
<name>A0A0D8JSC8_COCIM</name>
<keyword evidence="2" id="KW-1185">Reference proteome</keyword>
<evidence type="ECO:0000313" key="2">
    <source>
        <dbReference type="Proteomes" id="UP000001261"/>
    </source>
</evidence>
<gene>
    <name evidence="1" type="ORF">CIMG_10641</name>
</gene>